<keyword evidence="1" id="KW-0732">Signal</keyword>
<dbReference type="STRING" id="1562970.ING2E5B_0910"/>
<protein>
    <submittedName>
        <fullName evidence="2">Esterase</fullName>
    </submittedName>
</protein>
<keyword evidence="3" id="KW-1185">Reference proteome</keyword>
<evidence type="ECO:0000313" key="2">
    <source>
        <dbReference type="EMBL" id="CEA15672.1"/>
    </source>
</evidence>
<dbReference type="InterPro" id="IPR000801">
    <property type="entry name" value="Esterase-like"/>
</dbReference>
<dbReference type="PANTHER" id="PTHR48098:SF1">
    <property type="entry name" value="DIACYLGLYCEROL ACYLTRANSFERASE_MYCOLYLTRANSFERASE AG85A"/>
    <property type="match status" value="1"/>
</dbReference>
<dbReference type="OrthoDB" id="9803578at2"/>
<reference evidence="2 3" key="1">
    <citation type="submission" date="2014-08" db="EMBL/GenBank/DDBJ databases">
        <authorList>
            <person name="Wibberg D."/>
        </authorList>
    </citation>
    <scope>NUCLEOTIDE SEQUENCE [LARGE SCALE GENOMIC DNA]</scope>
    <source>
        <strain evidence="3">ING2-E5B</strain>
    </source>
</reference>
<dbReference type="InterPro" id="IPR050583">
    <property type="entry name" value="Mycobacterial_A85_antigen"/>
</dbReference>
<dbReference type="PATRIC" id="fig|1562970.3.peg.902"/>
<accession>A0A098C176</accession>
<dbReference type="EMBL" id="LN515532">
    <property type="protein sequence ID" value="CEA15672.1"/>
    <property type="molecule type" value="Genomic_DNA"/>
</dbReference>
<evidence type="ECO:0000256" key="1">
    <source>
        <dbReference type="SAM" id="SignalP"/>
    </source>
</evidence>
<sequence length="294" mass="33717">MKKYIKLFYLSLTFLICISVSAQTGRPQSKIITDSIYSEILDAYRTYNIFLPQSYEMDKDKKYPILYLLHGVMDTNQGWTTRGHLKDVMDQLIASGEADEMIIVTPNAGGNIYAGEWNGYFNMPGWAYEDFFFKEFLVYIEKNYRVKGDKQNRAIAGLSMGGGGSTSYAQKHPDMFCAVYAMSALMNIPNVGGLPPQNPDDKMAILNKSVIENSCIKFIEEASDETKEMLRTVKWFVDCGDDDFLLDRNIEFIQAMHKADIPFQFRVRDGGHTWEYWHSALYISLPFISRTFSK</sequence>
<dbReference type="Gene3D" id="3.40.50.1820">
    <property type="entry name" value="alpha/beta hydrolase"/>
    <property type="match status" value="1"/>
</dbReference>
<dbReference type="InterPro" id="IPR029058">
    <property type="entry name" value="AB_hydrolase_fold"/>
</dbReference>
<evidence type="ECO:0000313" key="3">
    <source>
        <dbReference type="Proteomes" id="UP000032417"/>
    </source>
</evidence>
<dbReference type="GO" id="GO:0016747">
    <property type="term" value="F:acyltransferase activity, transferring groups other than amino-acyl groups"/>
    <property type="evidence" value="ECO:0007669"/>
    <property type="project" value="TreeGrafter"/>
</dbReference>
<dbReference type="Proteomes" id="UP000032417">
    <property type="component" value="Chromosome 1"/>
</dbReference>
<feature type="signal peptide" evidence="1">
    <location>
        <begin position="1"/>
        <end position="22"/>
    </location>
</feature>
<gene>
    <name evidence="2" type="ORF">ING2E5B_0910</name>
</gene>
<name>A0A098C176_9BACT</name>
<dbReference type="PANTHER" id="PTHR48098">
    <property type="entry name" value="ENTEROCHELIN ESTERASE-RELATED"/>
    <property type="match status" value="1"/>
</dbReference>
<dbReference type="SUPFAM" id="SSF53474">
    <property type="entry name" value="alpha/beta-Hydrolases"/>
    <property type="match status" value="1"/>
</dbReference>
<dbReference type="Pfam" id="PF00756">
    <property type="entry name" value="Esterase"/>
    <property type="match status" value="1"/>
</dbReference>
<dbReference type="AlphaFoldDB" id="A0A098C176"/>
<dbReference type="SMR" id="A0A098C176"/>
<dbReference type="KEGG" id="pbt:ING2E5B_0910"/>
<dbReference type="HOGENOM" id="CLU_037618_1_2_10"/>
<organism evidence="2 3">
    <name type="scientific">Fermentimonas caenicola</name>
    <dbReference type="NCBI Taxonomy" id="1562970"/>
    <lineage>
        <taxon>Bacteria</taxon>
        <taxon>Pseudomonadati</taxon>
        <taxon>Bacteroidota</taxon>
        <taxon>Bacteroidia</taxon>
        <taxon>Bacteroidales</taxon>
        <taxon>Dysgonomonadaceae</taxon>
        <taxon>Fermentimonas</taxon>
    </lineage>
</organism>
<feature type="chain" id="PRO_5030003013" evidence="1">
    <location>
        <begin position="23"/>
        <end position="294"/>
    </location>
</feature>
<proteinExistence type="predicted"/>